<accession>A0A917NNF5</accession>
<comment type="caution">
    <text evidence="2">The sequence shown here is derived from an EMBL/GenBank/DDBJ whole genome shotgun (WGS) entry which is preliminary data.</text>
</comment>
<proteinExistence type="predicted"/>
<dbReference type="InterPro" id="IPR028992">
    <property type="entry name" value="Hedgehog/Intein_dom"/>
</dbReference>
<keyword evidence="3" id="KW-1185">Reference proteome</keyword>
<feature type="domain" description="Hedgehog/Intein (Hint)" evidence="1">
    <location>
        <begin position="16"/>
        <end position="141"/>
    </location>
</feature>
<gene>
    <name evidence="2" type="ORF">GCM10011320_21450</name>
</gene>
<dbReference type="AlphaFoldDB" id="A0A917NNF5"/>
<dbReference type="EMBL" id="BMKW01000005">
    <property type="protein sequence ID" value="GGJ13947.1"/>
    <property type="molecule type" value="Genomic_DNA"/>
</dbReference>
<evidence type="ECO:0000313" key="2">
    <source>
        <dbReference type="EMBL" id="GGJ13947.1"/>
    </source>
</evidence>
<protein>
    <recommendedName>
        <fullName evidence="1">Hedgehog/Intein (Hint) domain-containing protein</fullName>
    </recommendedName>
</protein>
<reference evidence="2" key="1">
    <citation type="journal article" date="2014" name="Int. J. Syst. Evol. Microbiol.">
        <title>Complete genome sequence of Corynebacterium casei LMG S-19264T (=DSM 44701T), isolated from a smear-ripened cheese.</title>
        <authorList>
            <consortium name="US DOE Joint Genome Institute (JGI-PGF)"/>
            <person name="Walter F."/>
            <person name="Albersmeier A."/>
            <person name="Kalinowski J."/>
            <person name="Ruckert C."/>
        </authorList>
    </citation>
    <scope>NUCLEOTIDE SEQUENCE</scope>
    <source>
        <strain evidence="2">CGMCC 1.3617</strain>
    </source>
</reference>
<evidence type="ECO:0000313" key="3">
    <source>
        <dbReference type="Proteomes" id="UP000661507"/>
    </source>
</evidence>
<reference evidence="2" key="2">
    <citation type="submission" date="2020-09" db="EMBL/GenBank/DDBJ databases">
        <authorList>
            <person name="Sun Q."/>
            <person name="Zhou Y."/>
        </authorList>
    </citation>
    <scope>NUCLEOTIDE SEQUENCE</scope>
    <source>
        <strain evidence="2">CGMCC 1.3617</strain>
    </source>
</reference>
<organism evidence="2 3">
    <name type="scientific">Neoroseomonas lacus</name>
    <dbReference type="NCBI Taxonomy" id="287609"/>
    <lineage>
        <taxon>Bacteria</taxon>
        <taxon>Pseudomonadati</taxon>
        <taxon>Pseudomonadota</taxon>
        <taxon>Alphaproteobacteria</taxon>
        <taxon>Acetobacterales</taxon>
        <taxon>Acetobacteraceae</taxon>
        <taxon>Neoroseomonas</taxon>
    </lineage>
</organism>
<evidence type="ECO:0000259" key="1">
    <source>
        <dbReference type="Pfam" id="PF13403"/>
    </source>
</evidence>
<dbReference type="Proteomes" id="UP000661507">
    <property type="component" value="Unassembled WGS sequence"/>
</dbReference>
<name>A0A917NNF5_9PROT</name>
<dbReference type="Pfam" id="PF13403">
    <property type="entry name" value="Hint_2"/>
    <property type="match status" value="1"/>
</dbReference>
<sequence>MPVEDLALTGVLPVGKVVTIRGEVPADEVEAGDIIIVLARAGYGPVQRVIETMVDLGRRPDAAPVLVIEGAFDRFAPSRTTILAPQCLIGFEDWLVPAAALVNGRSIRQLPAAGYVRYLQLEMGQHDMFVVDGLRIASLSRGTALCRPELTNRAELDRLRMRIVDRIPALEASGLLP</sequence>